<dbReference type="Pfam" id="PF04548">
    <property type="entry name" value="AIG1"/>
    <property type="match status" value="1"/>
</dbReference>
<dbReference type="GO" id="GO:0005525">
    <property type="term" value="F:GTP binding"/>
    <property type="evidence" value="ECO:0007669"/>
    <property type="project" value="InterPro"/>
</dbReference>
<dbReference type="RefSeq" id="XP_001832759.2">
    <property type="nucleotide sequence ID" value="XM_001832707.2"/>
</dbReference>
<dbReference type="Proteomes" id="UP000001861">
    <property type="component" value="Unassembled WGS sequence"/>
</dbReference>
<gene>
    <name evidence="3" type="ORF">CC1G_09973</name>
</gene>
<dbReference type="Gene3D" id="3.40.50.300">
    <property type="entry name" value="P-loop containing nucleotide triphosphate hydrolases"/>
    <property type="match status" value="1"/>
</dbReference>
<evidence type="ECO:0000256" key="1">
    <source>
        <dbReference type="ARBA" id="ARBA00022741"/>
    </source>
</evidence>
<dbReference type="OMA" id="PAVGHEL"/>
<reference evidence="3 4" key="1">
    <citation type="journal article" date="2010" name="Proc. Natl. Acad. Sci. U.S.A.">
        <title>Insights into evolution of multicellular fungi from the assembled chromosomes of the mushroom Coprinopsis cinerea (Coprinus cinereus).</title>
        <authorList>
            <person name="Stajich J.E."/>
            <person name="Wilke S.K."/>
            <person name="Ahren D."/>
            <person name="Au C.H."/>
            <person name="Birren B.W."/>
            <person name="Borodovsky M."/>
            <person name="Burns C."/>
            <person name="Canback B."/>
            <person name="Casselton L.A."/>
            <person name="Cheng C.K."/>
            <person name="Deng J."/>
            <person name="Dietrich F.S."/>
            <person name="Fargo D.C."/>
            <person name="Farman M.L."/>
            <person name="Gathman A.C."/>
            <person name="Goldberg J."/>
            <person name="Guigo R."/>
            <person name="Hoegger P.J."/>
            <person name="Hooker J.B."/>
            <person name="Huggins A."/>
            <person name="James T.Y."/>
            <person name="Kamada T."/>
            <person name="Kilaru S."/>
            <person name="Kodira C."/>
            <person name="Kues U."/>
            <person name="Kupfer D."/>
            <person name="Kwan H.S."/>
            <person name="Lomsadze A."/>
            <person name="Li W."/>
            <person name="Lilly W.W."/>
            <person name="Ma L.J."/>
            <person name="Mackey A.J."/>
            <person name="Manning G."/>
            <person name="Martin F."/>
            <person name="Muraguchi H."/>
            <person name="Natvig D.O."/>
            <person name="Palmerini H."/>
            <person name="Ramesh M.A."/>
            <person name="Rehmeyer C.J."/>
            <person name="Roe B.A."/>
            <person name="Shenoy N."/>
            <person name="Stanke M."/>
            <person name="Ter-Hovhannisyan V."/>
            <person name="Tunlid A."/>
            <person name="Velagapudi R."/>
            <person name="Vision T.J."/>
            <person name="Zeng Q."/>
            <person name="Zolan M.E."/>
            <person name="Pukkila P.J."/>
        </authorList>
    </citation>
    <scope>NUCLEOTIDE SEQUENCE [LARGE SCALE GENOMIC DNA]</scope>
    <source>
        <strain evidence="4">Okayama-7 / 130 / ATCC MYA-4618 / FGSC 9003</strain>
    </source>
</reference>
<keyword evidence="4" id="KW-1185">Reference proteome</keyword>
<sequence length="396" mass="44599">MSARSRNSSSLRTSLRAEIDPIFKDARSTDIVIPVMGLTGAGKSTFVNYLLGPERKNEHLKVGEGLSSCTAFVQPVVLPLNREATQREEARIVVVDTPGFDDTLVEDVDVLKRIAAWLATSYAKGLQLGGVIYLHDLSLDRFDSTSMKNLVLFKALCGQAAFDKVVLLTTKWGKFADEKIYVAESRENELKTKFWKELIGNRSHPMSFRPSQGTDSGHGWEEDRAWEVVDHILGKWGHRRHKPLAIQKELVDQNKLLPQTKAGKLLKVSLKSVSRGNRGKADPKIQEIASELKTPLGIRVRQMFGVYQAEEYYFRSTPSLVEESATMNSDRWTVGTLRFRQNRNRSGSNAPPTYSQFVQSSSRFPMLRFSLQKSIKVMSSCCMKLVDVDEEKLLTP</sequence>
<evidence type="ECO:0000313" key="4">
    <source>
        <dbReference type="Proteomes" id="UP000001861"/>
    </source>
</evidence>
<comment type="caution">
    <text evidence="3">The sequence shown here is derived from an EMBL/GenBank/DDBJ whole genome shotgun (WGS) entry which is preliminary data.</text>
</comment>
<dbReference type="KEGG" id="cci:CC1G_09973"/>
<dbReference type="GeneID" id="6009304"/>
<evidence type="ECO:0000259" key="2">
    <source>
        <dbReference type="Pfam" id="PF04548"/>
    </source>
</evidence>
<protein>
    <recommendedName>
        <fullName evidence="2">AIG1-type G domain-containing protein</fullName>
    </recommendedName>
</protein>
<dbReference type="InterPro" id="IPR027417">
    <property type="entry name" value="P-loop_NTPase"/>
</dbReference>
<dbReference type="EMBL" id="AACS02000009">
    <property type="protein sequence ID" value="EAU89004.2"/>
    <property type="molecule type" value="Genomic_DNA"/>
</dbReference>
<dbReference type="HOGENOM" id="CLU_018003_0_0_1"/>
<dbReference type="AlphaFoldDB" id="A8NDF3"/>
<dbReference type="CDD" id="cd00882">
    <property type="entry name" value="Ras_like_GTPase"/>
    <property type="match status" value="1"/>
</dbReference>
<feature type="domain" description="AIG1-type G" evidence="2">
    <location>
        <begin position="35"/>
        <end position="191"/>
    </location>
</feature>
<keyword evidence="1" id="KW-0547">Nucleotide-binding</keyword>
<name>A8NDF3_COPC7</name>
<evidence type="ECO:0000313" key="3">
    <source>
        <dbReference type="EMBL" id="EAU89004.2"/>
    </source>
</evidence>
<proteinExistence type="predicted"/>
<organism evidence="3 4">
    <name type="scientific">Coprinopsis cinerea (strain Okayama-7 / 130 / ATCC MYA-4618 / FGSC 9003)</name>
    <name type="common">Inky cap fungus</name>
    <name type="synonym">Hormographiella aspergillata</name>
    <dbReference type="NCBI Taxonomy" id="240176"/>
    <lineage>
        <taxon>Eukaryota</taxon>
        <taxon>Fungi</taxon>
        <taxon>Dikarya</taxon>
        <taxon>Basidiomycota</taxon>
        <taxon>Agaricomycotina</taxon>
        <taxon>Agaricomycetes</taxon>
        <taxon>Agaricomycetidae</taxon>
        <taxon>Agaricales</taxon>
        <taxon>Agaricineae</taxon>
        <taxon>Psathyrellaceae</taxon>
        <taxon>Coprinopsis</taxon>
    </lineage>
</organism>
<dbReference type="InterPro" id="IPR006703">
    <property type="entry name" value="G_AIG1"/>
</dbReference>
<dbReference type="VEuPathDB" id="FungiDB:CC1G_09973"/>
<dbReference type="OrthoDB" id="8954335at2759"/>
<dbReference type="SUPFAM" id="SSF52540">
    <property type="entry name" value="P-loop containing nucleoside triphosphate hydrolases"/>
    <property type="match status" value="1"/>
</dbReference>
<accession>A8NDF3</accession>
<dbReference type="InParanoid" id="A8NDF3"/>